<name>A0ACC2KJH6_PERAE</name>
<comment type="caution">
    <text evidence="1">The sequence shown here is derived from an EMBL/GenBank/DDBJ whole genome shotgun (WGS) entry which is preliminary data.</text>
</comment>
<accession>A0ACC2KJH6</accession>
<dbReference type="Proteomes" id="UP001234297">
    <property type="component" value="Chromosome 9"/>
</dbReference>
<keyword evidence="2" id="KW-1185">Reference proteome</keyword>
<proteinExistence type="predicted"/>
<dbReference type="EMBL" id="CM056817">
    <property type="protein sequence ID" value="KAJ8621319.1"/>
    <property type="molecule type" value="Genomic_DNA"/>
</dbReference>
<gene>
    <name evidence="1" type="ORF">MRB53_029848</name>
</gene>
<reference evidence="1 2" key="1">
    <citation type="journal article" date="2022" name="Hortic Res">
        <title>A haplotype resolved chromosomal level avocado genome allows analysis of novel avocado genes.</title>
        <authorList>
            <person name="Nath O."/>
            <person name="Fletcher S.J."/>
            <person name="Hayward A."/>
            <person name="Shaw L.M."/>
            <person name="Masouleh A.K."/>
            <person name="Furtado A."/>
            <person name="Henry R.J."/>
            <person name="Mitter N."/>
        </authorList>
    </citation>
    <scope>NUCLEOTIDE SEQUENCE [LARGE SCALE GENOMIC DNA]</scope>
    <source>
        <strain evidence="2">cv. Hass</strain>
    </source>
</reference>
<evidence type="ECO:0000313" key="2">
    <source>
        <dbReference type="Proteomes" id="UP001234297"/>
    </source>
</evidence>
<sequence>MSPVTSLSPIVNSNHKEVFRVEGCGTLGTKGELVLRDGDGELLLIIRRKGGVVQALSVYKQWKGYMADYEGVEKLVFSMKEPTSWVPRYSPIRVTIGPKSHTRNWDFEIKGSFVERSCSINAHGGNFVAQVMAMEEVESTGSKEIYHVVVQPGFDQAFVFGVIAVLDNIYGGSTRC</sequence>
<protein>
    <submittedName>
        <fullName evidence="1">Uncharacterized protein</fullName>
    </submittedName>
</protein>
<evidence type="ECO:0000313" key="1">
    <source>
        <dbReference type="EMBL" id="KAJ8621319.1"/>
    </source>
</evidence>
<organism evidence="1 2">
    <name type="scientific">Persea americana</name>
    <name type="common">Avocado</name>
    <dbReference type="NCBI Taxonomy" id="3435"/>
    <lineage>
        <taxon>Eukaryota</taxon>
        <taxon>Viridiplantae</taxon>
        <taxon>Streptophyta</taxon>
        <taxon>Embryophyta</taxon>
        <taxon>Tracheophyta</taxon>
        <taxon>Spermatophyta</taxon>
        <taxon>Magnoliopsida</taxon>
        <taxon>Magnoliidae</taxon>
        <taxon>Laurales</taxon>
        <taxon>Lauraceae</taxon>
        <taxon>Persea</taxon>
    </lineage>
</organism>